<feature type="domain" description="Glucose/Sorbosone dehydrogenase" evidence="2">
    <location>
        <begin position="66"/>
        <end position="414"/>
    </location>
</feature>
<evidence type="ECO:0000313" key="4">
    <source>
        <dbReference type="Proteomes" id="UP000265366"/>
    </source>
</evidence>
<proteinExistence type="predicted"/>
<protein>
    <submittedName>
        <fullName evidence="3">PQQ-dependent sugar dehydrogenase</fullName>
    </submittedName>
</protein>
<dbReference type="Gene3D" id="2.120.10.30">
    <property type="entry name" value="TolB, C-terminal domain"/>
    <property type="match status" value="1"/>
</dbReference>
<dbReference type="SUPFAM" id="SSF50952">
    <property type="entry name" value="Soluble quinoprotein glucose dehydrogenase"/>
    <property type="match status" value="1"/>
</dbReference>
<keyword evidence="4" id="KW-1185">Reference proteome</keyword>
<evidence type="ECO:0000259" key="2">
    <source>
        <dbReference type="Pfam" id="PF07995"/>
    </source>
</evidence>
<comment type="caution">
    <text evidence="3">The sequence shown here is derived from an EMBL/GenBank/DDBJ whole genome shotgun (WGS) entry which is preliminary data.</text>
</comment>
<dbReference type="OrthoDB" id="9770043at2"/>
<dbReference type="AlphaFoldDB" id="A0A3A1P693"/>
<gene>
    <name evidence="3" type="ORF">D2V17_14790</name>
</gene>
<keyword evidence="1" id="KW-0732">Signal</keyword>
<dbReference type="Proteomes" id="UP000265366">
    <property type="component" value="Unassembled WGS sequence"/>
</dbReference>
<dbReference type="PANTHER" id="PTHR19328:SF75">
    <property type="entry name" value="ALDOSE SUGAR DEHYDROGENASE YLII"/>
    <property type="match status" value="1"/>
</dbReference>
<accession>A0A3A1P693</accession>
<dbReference type="Pfam" id="PF07995">
    <property type="entry name" value="GSDH"/>
    <property type="match status" value="1"/>
</dbReference>
<evidence type="ECO:0000256" key="1">
    <source>
        <dbReference type="SAM" id="SignalP"/>
    </source>
</evidence>
<sequence>MANCIRAMGAILAGSLASVIVPVSVSASDVPEVGVPNDLPGPGPYVFVTAEQPEIAATVIAGELSNLYALAFLPGGDALLVERGKRVRLLRGATGATPVLEEQALSGVPEYGDMPGIDPFDVLGVQDIEPDPDFASNGIVYLTYNRPVGFDEERSRITASYVLAKARLSGLGLTDLTELVVSEPEVAIGGSRVIVGPGGMLFAAFGGLSEGDIQSAQQLSNIYGKVLRVRTDGSIPDDNPFVGKEGARAEIWTYGHRDPLGLSFDPRSGRLVASEHGPQGGDELNELLPGRNYGWPTSTYGTEYAGSPLPAHPILPDTQAPLQIWSPGIAPNGIAFYTGAAFPGWENNLFVASARRGQINGTGALIRVVFNDQLQEMRQEILLDALHQRFKDVQQGPDGLLYAVTDEAEAHVIRIAPVSASAQAADNPEE</sequence>
<dbReference type="InterPro" id="IPR012938">
    <property type="entry name" value="Glc/Sorbosone_DH"/>
</dbReference>
<dbReference type="InterPro" id="IPR011041">
    <property type="entry name" value="Quinoprot_gluc/sorb_DH_b-prop"/>
</dbReference>
<feature type="chain" id="PRO_5017485612" evidence="1">
    <location>
        <begin position="28"/>
        <end position="430"/>
    </location>
</feature>
<dbReference type="PANTHER" id="PTHR19328">
    <property type="entry name" value="HEDGEHOG-INTERACTING PROTEIN"/>
    <property type="match status" value="1"/>
</dbReference>
<feature type="signal peptide" evidence="1">
    <location>
        <begin position="1"/>
        <end position="27"/>
    </location>
</feature>
<reference evidence="3 4" key="1">
    <citation type="submission" date="2018-08" db="EMBL/GenBank/DDBJ databases">
        <title>Erythrobacter zhengii sp.nov., a bacterium isolated from deep-sea sediment.</title>
        <authorList>
            <person name="Fang C."/>
            <person name="Wu Y.-H."/>
            <person name="Sun C."/>
            <person name="Wang H."/>
            <person name="Cheng H."/>
            <person name="Meng F.-X."/>
            <person name="Wang C.-S."/>
            <person name="Xu X.-W."/>
        </authorList>
    </citation>
    <scope>NUCLEOTIDE SEQUENCE [LARGE SCALE GENOMIC DNA]</scope>
    <source>
        <strain evidence="3 4">CCTCC AB 2015396</strain>
    </source>
</reference>
<name>A0A3A1P693_9SPHN</name>
<evidence type="ECO:0000313" key="3">
    <source>
        <dbReference type="EMBL" id="RIV82581.1"/>
    </source>
</evidence>
<dbReference type="InterPro" id="IPR011042">
    <property type="entry name" value="6-blade_b-propeller_TolB-like"/>
</dbReference>
<organism evidence="3 4">
    <name type="scientific">Aurantiacibacter xanthus</name>
    <dbReference type="NCBI Taxonomy" id="1784712"/>
    <lineage>
        <taxon>Bacteria</taxon>
        <taxon>Pseudomonadati</taxon>
        <taxon>Pseudomonadota</taxon>
        <taxon>Alphaproteobacteria</taxon>
        <taxon>Sphingomonadales</taxon>
        <taxon>Erythrobacteraceae</taxon>
        <taxon>Aurantiacibacter</taxon>
    </lineage>
</organism>
<dbReference type="EMBL" id="QXFM01000117">
    <property type="protein sequence ID" value="RIV82581.1"/>
    <property type="molecule type" value="Genomic_DNA"/>
</dbReference>